<protein>
    <recommendedName>
        <fullName evidence="4">2-phytyl-1,4-beta-naphthoquinone methyltransferase, chloroplastic</fullName>
        <ecNumber evidence="4">2.1.1.329</ecNumber>
    </recommendedName>
    <alternativeName>
        <fullName evidence="4">Demethylphylloquinone methyltransferase</fullName>
    </alternativeName>
    <alternativeName>
        <fullName evidence="4">Menaquinone biosynthesis methyltransferase ubiE-like protein</fullName>
    </alternativeName>
</protein>
<dbReference type="PROSITE" id="PS01183">
    <property type="entry name" value="UBIE_1"/>
    <property type="match status" value="1"/>
</dbReference>
<dbReference type="PANTHER" id="PTHR43591:SF24">
    <property type="entry name" value="2-METHOXY-6-POLYPRENYL-1,4-BENZOQUINOL METHYLASE, MITOCHONDRIAL"/>
    <property type="match status" value="1"/>
</dbReference>
<dbReference type="AlphaFoldDB" id="A0A9E7FG96"/>
<dbReference type="EMBL" id="CP097505">
    <property type="protein sequence ID" value="URD93642.1"/>
    <property type="molecule type" value="Genomic_DNA"/>
</dbReference>
<evidence type="ECO:0000313" key="6">
    <source>
        <dbReference type="Proteomes" id="UP001055439"/>
    </source>
</evidence>
<sequence length="308" mass="34634">MGAVTGPALPPSAVRHLHYASWSPSSLPIRCSSFGLPRRPFLFLLRSPPPPRRRLGNNRVRCSAERHALFNRIAPVYDNLNDMLSLGQHRSWKRMCVSWSGAKRGNRVLDLCCGSGDLVFFLSQKVGTEGELMTECKGCIPSGWLIQVYGLDFSSEQLSIASRREDLYWKACYKNIEWIEGDALDLPFSDSYFDAITIGYGLRNLIDRQKAMREIFRVLKPGSKVSILDFNKSTSSLVSLLQEWMIDNVVVPTASEYGLSQEYKYLKTSIAEFLTGKELEKLAKEVGFSEAKHYEIGGGFMGNLVATR</sequence>
<proteinExistence type="inferred from homology"/>
<keyword evidence="4" id="KW-0150">Chloroplast</keyword>
<organism evidence="5 6">
    <name type="scientific">Musa troglodytarum</name>
    <name type="common">fe'i banana</name>
    <dbReference type="NCBI Taxonomy" id="320322"/>
    <lineage>
        <taxon>Eukaryota</taxon>
        <taxon>Viridiplantae</taxon>
        <taxon>Streptophyta</taxon>
        <taxon>Embryophyta</taxon>
        <taxon>Tracheophyta</taxon>
        <taxon>Spermatophyta</taxon>
        <taxon>Magnoliopsida</taxon>
        <taxon>Liliopsida</taxon>
        <taxon>Zingiberales</taxon>
        <taxon>Musaceae</taxon>
        <taxon>Musa</taxon>
    </lineage>
</organism>
<evidence type="ECO:0000256" key="3">
    <source>
        <dbReference type="ARBA" id="ARBA00022691"/>
    </source>
</evidence>
<dbReference type="InterPro" id="IPR032904">
    <property type="entry name" value="MenG"/>
</dbReference>
<gene>
    <name evidence="4" type="primary">MENG</name>
    <name evidence="5" type="ORF">MUK42_01551</name>
</gene>
<dbReference type="GO" id="GO:0052624">
    <property type="term" value="F:2-phytyl-1,4-naphthoquinone methyltransferase activity"/>
    <property type="evidence" value="ECO:0007669"/>
    <property type="project" value="UniProtKB-UniRule"/>
</dbReference>
<evidence type="ECO:0000313" key="5">
    <source>
        <dbReference type="EMBL" id="URD93642.1"/>
    </source>
</evidence>
<keyword evidence="6" id="KW-1185">Reference proteome</keyword>
<name>A0A9E7FG96_9LILI</name>
<dbReference type="InterPro" id="IPR029063">
    <property type="entry name" value="SAM-dependent_MTases_sf"/>
</dbReference>
<keyword evidence="1 4" id="KW-0489">Methyltransferase</keyword>
<dbReference type="GO" id="GO:0032259">
    <property type="term" value="P:methylation"/>
    <property type="evidence" value="ECO:0007669"/>
    <property type="project" value="UniProtKB-KW"/>
</dbReference>
<accession>A0A9E7FG96</accession>
<evidence type="ECO:0000256" key="4">
    <source>
        <dbReference type="HAMAP-Rule" id="MF_03192"/>
    </source>
</evidence>
<dbReference type="EC" id="2.1.1.329" evidence="4"/>
<dbReference type="CDD" id="cd02440">
    <property type="entry name" value="AdoMet_MTases"/>
    <property type="match status" value="1"/>
</dbReference>
<dbReference type="GO" id="GO:0042372">
    <property type="term" value="P:phylloquinone biosynthetic process"/>
    <property type="evidence" value="ECO:0007669"/>
    <property type="project" value="UniProtKB-UniRule"/>
</dbReference>
<dbReference type="PROSITE" id="PS51608">
    <property type="entry name" value="SAM_MT_UBIE"/>
    <property type="match status" value="1"/>
</dbReference>
<dbReference type="SUPFAM" id="SSF53335">
    <property type="entry name" value="S-adenosyl-L-methionine-dependent methyltransferases"/>
    <property type="match status" value="1"/>
</dbReference>
<dbReference type="GO" id="GO:0009507">
    <property type="term" value="C:chloroplast"/>
    <property type="evidence" value="ECO:0007669"/>
    <property type="project" value="UniProtKB-SubCell"/>
</dbReference>
<dbReference type="Proteomes" id="UP001055439">
    <property type="component" value="Chromosome 3"/>
</dbReference>
<dbReference type="HAMAP" id="MF_01982">
    <property type="entry name" value="MenG_phylloquinone_subfam"/>
    <property type="match status" value="1"/>
</dbReference>
<comment type="similarity">
    <text evidence="4">Belongs to the class I-like SAM-binding methyltransferase superfamily. MenG/UbiE family.</text>
</comment>
<dbReference type="HAMAP" id="MF_01813">
    <property type="entry name" value="MenG_UbiE_methyltr"/>
    <property type="match status" value="1"/>
</dbReference>
<comment type="catalytic activity">
    <reaction evidence="4">
        <text>demethylphylloquinol + S-adenosyl-L-methionine = phylloquinol + S-adenosyl-L-homocysteine + H(+)</text>
        <dbReference type="Rhea" id="RHEA:40551"/>
        <dbReference type="ChEBI" id="CHEBI:15378"/>
        <dbReference type="ChEBI" id="CHEBI:28433"/>
        <dbReference type="ChEBI" id="CHEBI:57856"/>
        <dbReference type="ChEBI" id="CHEBI:59789"/>
        <dbReference type="ChEBI" id="CHEBI:87844"/>
        <dbReference type="EC" id="2.1.1.329"/>
    </reaction>
</comment>
<dbReference type="NCBIfam" id="TIGR01934">
    <property type="entry name" value="MenG_MenH_UbiE"/>
    <property type="match status" value="1"/>
</dbReference>
<comment type="subcellular location">
    <subcellularLocation>
        <location evidence="4">Plastid</location>
        <location evidence="4">Chloroplast</location>
    </subcellularLocation>
</comment>
<dbReference type="Pfam" id="PF01209">
    <property type="entry name" value="Ubie_methyltran"/>
    <property type="match status" value="1"/>
</dbReference>
<dbReference type="OrthoDB" id="6329284at2759"/>
<dbReference type="Gene3D" id="3.40.50.150">
    <property type="entry name" value="Vaccinia Virus protein VP39"/>
    <property type="match status" value="1"/>
</dbReference>
<evidence type="ECO:0000256" key="2">
    <source>
        <dbReference type="ARBA" id="ARBA00022679"/>
    </source>
</evidence>
<dbReference type="InterPro" id="IPR023576">
    <property type="entry name" value="UbiE/COQ5_MeTrFase_CS"/>
</dbReference>
<evidence type="ECO:0000256" key="1">
    <source>
        <dbReference type="ARBA" id="ARBA00022603"/>
    </source>
</evidence>
<dbReference type="NCBIfam" id="NF001244">
    <property type="entry name" value="PRK00216.1-5"/>
    <property type="match status" value="1"/>
</dbReference>
<comment type="function">
    <text evidence="4">Involved in the biosynthesis of phylloquinone (vitamin K1). Methyltransferase required for the conversion of 2-phytyl-1,4-beta-naphthoquinol to phylloquinol.</text>
</comment>
<dbReference type="InterPro" id="IPR004033">
    <property type="entry name" value="UbiE/COQ5_MeTrFase"/>
</dbReference>
<keyword evidence="4" id="KW-0934">Plastid</keyword>
<keyword evidence="2 4" id="KW-0808">Transferase</keyword>
<reference evidence="5" key="1">
    <citation type="submission" date="2022-05" db="EMBL/GenBank/DDBJ databases">
        <title>The Musa troglodytarum L. genome provides insights into the mechanism of non-climacteric behaviour and enrichment of carotenoids.</title>
        <authorList>
            <person name="Wang J."/>
        </authorList>
    </citation>
    <scope>NUCLEOTIDE SEQUENCE</scope>
    <source>
        <tissue evidence="5">Leaf</tissue>
    </source>
</reference>
<dbReference type="PANTHER" id="PTHR43591">
    <property type="entry name" value="METHYLTRANSFERASE"/>
    <property type="match status" value="1"/>
</dbReference>
<keyword evidence="3 4" id="KW-0949">S-adenosyl-L-methionine</keyword>